<dbReference type="EMBL" id="LAZR01049637">
    <property type="protein sequence ID" value="KKK89173.1"/>
    <property type="molecule type" value="Genomic_DNA"/>
</dbReference>
<evidence type="ECO:0000256" key="1">
    <source>
        <dbReference type="ARBA" id="ARBA00023239"/>
    </source>
</evidence>
<feature type="non-terminal residue" evidence="3">
    <location>
        <position position="1"/>
    </location>
</feature>
<feature type="domain" description="Orotidine 5'-phosphate decarboxylase" evidence="2">
    <location>
        <begin position="24"/>
        <end position="83"/>
    </location>
</feature>
<dbReference type="SUPFAM" id="SSF51366">
    <property type="entry name" value="Ribulose-phoshate binding barrel"/>
    <property type="match status" value="1"/>
</dbReference>
<dbReference type="GO" id="GO:0006207">
    <property type="term" value="P:'de novo' pyrimidine nucleobase biosynthetic process"/>
    <property type="evidence" value="ECO:0007669"/>
    <property type="project" value="InterPro"/>
</dbReference>
<dbReference type="Gene3D" id="3.20.20.70">
    <property type="entry name" value="Aldolase class I"/>
    <property type="match status" value="1"/>
</dbReference>
<organism evidence="3">
    <name type="scientific">marine sediment metagenome</name>
    <dbReference type="NCBI Taxonomy" id="412755"/>
    <lineage>
        <taxon>unclassified sequences</taxon>
        <taxon>metagenomes</taxon>
        <taxon>ecological metagenomes</taxon>
    </lineage>
</organism>
<dbReference type="AlphaFoldDB" id="A0A0F8Z5Z0"/>
<sequence>LNTLPCQLSLFVHAAFDRVLKGKEESLFSKLKLTKKLTKHSVAVGGGINSDNIGAVREYGPSIVVVGSSLVNAQDPAAVARKMKTALS</sequence>
<evidence type="ECO:0000259" key="2">
    <source>
        <dbReference type="Pfam" id="PF00215"/>
    </source>
</evidence>
<dbReference type="GO" id="GO:0004590">
    <property type="term" value="F:orotidine-5'-phosphate decarboxylase activity"/>
    <property type="evidence" value="ECO:0007669"/>
    <property type="project" value="InterPro"/>
</dbReference>
<keyword evidence="1" id="KW-0456">Lyase</keyword>
<proteinExistence type="predicted"/>
<dbReference type="InterPro" id="IPR011060">
    <property type="entry name" value="RibuloseP-bd_barrel"/>
</dbReference>
<name>A0A0F8Z5Z0_9ZZZZ</name>
<evidence type="ECO:0000313" key="3">
    <source>
        <dbReference type="EMBL" id="KKK89173.1"/>
    </source>
</evidence>
<comment type="caution">
    <text evidence="3">The sequence shown here is derived from an EMBL/GenBank/DDBJ whole genome shotgun (WGS) entry which is preliminary data.</text>
</comment>
<dbReference type="Pfam" id="PF00215">
    <property type="entry name" value="OMPdecase"/>
    <property type="match status" value="1"/>
</dbReference>
<gene>
    <name evidence="3" type="ORF">LCGC14_2735760</name>
</gene>
<accession>A0A0F8Z5Z0</accession>
<dbReference type="InterPro" id="IPR013785">
    <property type="entry name" value="Aldolase_TIM"/>
</dbReference>
<dbReference type="InterPro" id="IPR001754">
    <property type="entry name" value="OMPdeCOase_dom"/>
</dbReference>
<protein>
    <recommendedName>
        <fullName evidence="2">Orotidine 5'-phosphate decarboxylase domain-containing protein</fullName>
    </recommendedName>
</protein>
<reference evidence="3" key="1">
    <citation type="journal article" date="2015" name="Nature">
        <title>Complex archaea that bridge the gap between prokaryotes and eukaryotes.</title>
        <authorList>
            <person name="Spang A."/>
            <person name="Saw J.H."/>
            <person name="Jorgensen S.L."/>
            <person name="Zaremba-Niedzwiedzka K."/>
            <person name="Martijn J."/>
            <person name="Lind A.E."/>
            <person name="van Eijk R."/>
            <person name="Schleper C."/>
            <person name="Guy L."/>
            <person name="Ettema T.J."/>
        </authorList>
    </citation>
    <scope>NUCLEOTIDE SEQUENCE</scope>
</reference>